<dbReference type="InterPro" id="IPR009057">
    <property type="entry name" value="Homeodomain-like_sf"/>
</dbReference>
<protein>
    <recommendedName>
        <fullName evidence="5">HTH psq-type domain-containing protein</fullName>
    </recommendedName>
</protein>
<reference evidence="3 4" key="1">
    <citation type="journal article" date="2013" name="Genome Biol.">
        <title>Draft genome of the mountain pine beetle, Dendroctonus ponderosae Hopkins, a major forest pest.</title>
        <authorList>
            <person name="Keeling C.I."/>
            <person name="Yuen M.M."/>
            <person name="Liao N.Y."/>
            <person name="Docking T.R."/>
            <person name="Chan S.K."/>
            <person name="Taylor G.A."/>
            <person name="Palmquist D.L."/>
            <person name="Jackman S.D."/>
            <person name="Nguyen A."/>
            <person name="Li M."/>
            <person name="Henderson H."/>
            <person name="Janes J.K."/>
            <person name="Zhao Y."/>
            <person name="Pandoh P."/>
            <person name="Moore R."/>
            <person name="Sperling F.A."/>
            <person name="Huber D.P."/>
            <person name="Birol I."/>
            <person name="Jones S.J."/>
            <person name="Bohlmann J."/>
        </authorList>
    </citation>
    <scope>NUCLEOTIDE SEQUENCE</scope>
</reference>
<dbReference type="Proteomes" id="UP000030742">
    <property type="component" value="Unassembled WGS sequence"/>
</dbReference>
<dbReference type="GO" id="GO:0005634">
    <property type="term" value="C:nucleus"/>
    <property type="evidence" value="ECO:0007669"/>
    <property type="project" value="UniProtKB-SubCell"/>
</dbReference>
<dbReference type="EMBL" id="KB632281">
    <property type="protein sequence ID" value="ERL91340.1"/>
    <property type="molecule type" value="Genomic_DNA"/>
</dbReference>
<organism evidence="3 4">
    <name type="scientific">Dendroctonus ponderosae</name>
    <name type="common">Mountain pine beetle</name>
    <dbReference type="NCBI Taxonomy" id="77166"/>
    <lineage>
        <taxon>Eukaryota</taxon>
        <taxon>Metazoa</taxon>
        <taxon>Ecdysozoa</taxon>
        <taxon>Arthropoda</taxon>
        <taxon>Hexapoda</taxon>
        <taxon>Insecta</taxon>
        <taxon>Pterygota</taxon>
        <taxon>Neoptera</taxon>
        <taxon>Endopterygota</taxon>
        <taxon>Coleoptera</taxon>
        <taxon>Polyphaga</taxon>
        <taxon>Cucujiformia</taxon>
        <taxon>Curculionidae</taxon>
        <taxon>Scolytinae</taxon>
        <taxon>Dendroctonus</taxon>
    </lineage>
</organism>
<dbReference type="Gene3D" id="1.10.10.60">
    <property type="entry name" value="Homeodomain-like"/>
    <property type="match status" value="1"/>
</dbReference>
<gene>
    <name evidence="3" type="ORF">D910_08672</name>
</gene>
<dbReference type="SUPFAM" id="SSF46689">
    <property type="entry name" value="Homeodomain-like"/>
    <property type="match status" value="1"/>
</dbReference>
<accession>U4UMW6</accession>
<name>U4UMW6_DENPD</name>
<dbReference type="AlphaFoldDB" id="U4UMW6"/>
<feature type="region of interest" description="Disordered" evidence="2">
    <location>
        <begin position="129"/>
        <end position="150"/>
    </location>
</feature>
<sequence>MEKQKCKAFSLNEKYEIINKVKSGVKQSGICMELALGKSTVATIWKNRENILSAYDKANVRLEHKCEAPTYGSRNPDYEYDSDEDVPNFVEEQVKTKLRDFNFFEYVIIDNGILTREMLADEQVIDSVTSSTSLSDNEEDDDLGETDSTVDTNAVPTISQMAKKCQKLGIFYNHAKKTPFLND</sequence>
<proteinExistence type="predicted"/>
<evidence type="ECO:0000256" key="1">
    <source>
        <dbReference type="ARBA" id="ARBA00004123"/>
    </source>
</evidence>
<evidence type="ECO:0000256" key="2">
    <source>
        <dbReference type="SAM" id="MobiDB-lite"/>
    </source>
</evidence>
<evidence type="ECO:0008006" key="5">
    <source>
        <dbReference type="Google" id="ProtNLM"/>
    </source>
</evidence>
<evidence type="ECO:0000313" key="3">
    <source>
        <dbReference type="EMBL" id="ERL91340.1"/>
    </source>
</evidence>
<comment type="subcellular location">
    <subcellularLocation>
        <location evidence="1">Nucleus</location>
    </subcellularLocation>
</comment>
<evidence type="ECO:0000313" key="4">
    <source>
        <dbReference type="Proteomes" id="UP000030742"/>
    </source>
</evidence>
<feature type="compositionally biased region" description="Acidic residues" evidence="2">
    <location>
        <begin position="136"/>
        <end position="145"/>
    </location>
</feature>